<dbReference type="PRINTS" id="PR00178">
    <property type="entry name" value="FATTYACIDBP"/>
</dbReference>
<dbReference type="STRING" id="75743.A0A401NMB2"/>
<evidence type="ECO:0000313" key="2">
    <source>
        <dbReference type="EMBL" id="GCB61992.1"/>
    </source>
</evidence>
<dbReference type="Proteomes" id="UP000288216">
    <property type="component" value="Unassembled WGS sequence"/>
</dbReference>
<dbReference type="Pfam" id="PF14651">
    <property type="entry name" value="Lipocalin_7"/>
    <property type="match status" value="1"/>
</dbReference>
<dbReference type="AlphaFoldDB" id="A0A401NMB2"/>
<evidence type="ECO:0000313" key="3">
    <source>
        <dbReference type="Proteomes" id="UP000288216"/>
    </source>
</evidence>
<proteinExistence type="inferred from homology"/>
<dbReference type="Gene3D" id="2.40.128.20">
    <property type="match status" value="1"/>
</dbReference>
<dbReference type="PANTHER" id="PTHR11955">
    <property type="entry name" value="FATTY ACID BINDING PROTEIN"/>
    <property type="match status" value="1"/>
</dbReference>
<dbReference type="OrthoDB" id="9971011at2759"/>
<name>A0A401NMB2_SCYTO</name>
<reference evidence="2 3" key="1">
    <citation type="journal article" date="2018" name="Nat. Ecol. Evol.">
        <title>Shark genomes provide insights into elasmobranch evolution and the origin of vertebrates.</title>
        <authorList>
            <person name="Hara Y"/>
            <person name="Yamaguchi K"/>
            <person name="Onimaru K"/>
            <person name="Kadota M"/>
            <person name="Koyanagi M"/>
            <person name="Keeley SD"/>
            <person name="Tatsumi K"/>
            <person name="Tanaka K"/>
            <person name="Motone F"/>
            <person name="Kageyama Y"/>
            <person name="Nozu R"/>
            <person name="Adachi N"/>
            <person name="Nishimura O"/>
            <person name="Nakagawa R"/>
            <person name="Tanegashima C"/>
            <person name="Kiyatake I"/>
            <person name="Matsumoto R"/>
            <person name="Murakumo K"/>
            <person name="Nishida K"/>
            <person name="Terakita A"/>
            <person name="Kuratani S"/>
            <person name="Sato K"/>
            <person name="Hyodo S Kuraku.S."/>
        </authorList>
    </citation>
    <scope>NUCLEOTIDE SEQUENCE [LARGE SCALE GENOMIC DNA]</scope>
</reference>
<evidence type="ECO:0000256" key="1">
    <source>
        <dbReference type="ARBA" id="ARBA00008390"/>
    </source>
</evidence>
<dbReference type="InterPro" id="IPR031259">
    <property type="entry name" value="ILBP"/>
</dbReference>
<comment type="similarity">
    <text evidence="1">Belongs to the calycin superfamily. Fatty-acid binding protein (FABP) family.</text>
</comment>
<dbReference type="GO" id="GO:0008289">
    <property type="term" value="F:lipid binding"/>
    <property type="evidence" value="ECO:0007669"/>
    <property type="project" value="InterPro"/>
</dbReference>
<evidence type="ECO:0008006" key="4">
    <source>
        <dbReference type="Google" id="ProtNLM"/>
    </source>
</evidence>
<dbReference type="OMA" id="GKYQVQT"/>
<dbReference type="InterPro" id="IPR000463">
    <property type="entry name" value="Fatty_acid-bd"/>
</dbReference>
<dbReference type="SUPFAM" id="SSF50814">
    <property type="entry name" value="Lipocalins"/>
    <property type="match status" value="1"/>
</dbReference>
<dbReference type="InterPro" id="IPR012674">
    <property type="entry name" value="Calycin"/>
</dbReference>
<gene>
    <name evidence="2" type="ORF">scyTo_0013007</name>
</gene>
<sequence>MAFNGHYKLQRQRNFASFMKAIGISDDLIESGKYKEGTSEIVETGDHFKITVTAGSEVLINEFVIGQETEVDSPTRDKIKIIINREGKNKLVAKIQNITSVIEITGDHLVNTTAIGDITYKRISKRVG</sequence>
<protein>
    <recommendedName>
        <fullName evidence="4">Cytosolic fatty-acid binding proteins domain-containing protein</fullName>
    </recommendedName>
</protein>
<dbReference type="EMBL" id="BFAA01006475">
    <property type="protein sequence ID" value="GCB61992.1"/>
    <property type="molecule type" value="Genomic_DNA"/>
</dbReference>
<accession>A0A401NMB2</accession>
<comment type="caution">
    <text evidence="2">The sequence shown here is derived from an EMBL/GenBank/DDBJ whole genome shotgun (WGS) entry which is preliminary data.</text>
</comment>
<organism evidence="2 3">
    <name type="scientific">Scyliorhinus torazame</name>
    <name type="common">Cloudy catshark</name>
    <name type="synonym">Catulus torazame</name>
    <dbReference type="NCBI Taxonomy" id="75743"/>
    <lineage>
        <taxon>Eukaryota</taxon>
        <taxon>Metazoa</taxon>
        <taxon>Chordata</taxon>
        <taxon>Craniata</taxon>
        <taxon>Vertebrata</taxon>
        <taxon>Chondrichthyes</taxon>
        <taxon>Elasmobranchii</taxon>
        <taxon>Galeomorphii</taxon>
        <taxon>Galeoidea</taxon>
        <taxon>Carcharhiniformes</taxon>
        <taxon>Scyliorhinidae</taxon>
        <taxon>Scyliorhinus</taxon>
    </lineage>
</organism>
<keyword evidence="3" id="KW-1185">Reference proteome</keyword>